<dbReference type="SMART" id="SM00304">
    <property type="entry name" value="HAMP"/>
    <property type="match status" value="1"/>
</dbReference>
<keyword evidence="9" id="KW-1185">Reference proteome</keyword>
<feature type="coiled-coil region" evidence="4">
    <location>
        <begin position="259"/>
        <end position="286"/>
    </location>
</feature>
<evidence type="ECO:0000256" key="3">
    <source>
        <dbReference type="PROSITE-ProRule" id="PRU00284"/>
    </source>
</evidence>
<dbReference type="InterPro" id="IPR004089">
    <property type="entry name" value="MCPsignal_dom"/>
</dbReference>
<gene>
    <name evidence="8" type="ORF">GCM10017083_13850</name>
</gene>
<dbReference type="GO" id="GO:0006935">
    <property type="term" value="P:chemotaxis"/>
    <property type="evidence" value="ECO:0007669"/>
    <property type="project" value="InterPro"/>
</dbReference>
<keyword evidence="5" id="KW-0812">Transmembrane</keyword>
<comment type="similarity">
    <text evidence="2">Belongs to the methyl-accepting chemotaxis (MCP) protein family.</text>
</comment>
<dbReference type="PANTHER" id="PTHR32089:SF112">
    <property type="entry name" value="LYSOZYME-LIKE PROTEIN-RELATED"/>
    <property type="match status" value="1"/>
</dbReference>
<dbReference type="InterPro" id="IPR003660">
    <property type="entry name" value="HAMP_dom"/>
</dbReference>
<evidence type="ECO:0000256" key="5">
    <source>
        <dbReference type="SAM" id="Phobius"/>
    </source>
</evidence>
<feature type="domain" description="Methyl-accepting transducer" evidence="6">
    <location>
        <begin position="302"/>
        <end position="531"/>
    </location>
</feature>
<dbReference type="GO" id="GO:0016020">
    <property type="term" value="C:membrane"/>
    <property type="evidence" value="ECO:0007669"/>
    <property type="project" value="InterPro"/>
</dbReference>
<dbReference type="InterPro" id="IPR004090">
    <property type="entry name" value="Chemotax_Me-accpt_rcpt"/>
</dbReference>
<dbReference type="PANTHER" id="PTHR32089">
    <property type="entry name" value="METHYL-ACCEPTING CHEMOTAXIS PROTEIN MCPB"/>
    <property type="match status" value="1"/>
</dbReference>
<dbReference type="GO" id="GO:0007165">
    <property type="term" value="P:signal transduction"/>
    <property type="evidence" value="ECO:0007669"/>
    <property type="project" value="UniProtKB-KW"/>
</dbReference>
<dbReference type="PROSITE" id="PS50885">
    <property type="entry name" value="HAMP"/>
    <property type="match status" value="1"/>
</dbReference>
<proteinExistence type="inferred from homology"/>
<accession>A0A919CP47</accession>
<dbReference type="Pfam" id="PF00015">
    <property type="entry name" value="MCPsignal"/>
    <property type="match status" value="1"/>
</dbReference>
<reference evidence="8" key="1">
    <citation type="journal article" date="2014" name="Int. J. Syst. Evol. Microbiol.">
        <title>Complete genome sequence of Corynebacterium casei LMG S-19264T (=DSM 44701T), isolated from a smear-ripened cheese.</title>
        <authorList>
            <consortium name="US DOE Joint Genome Institute (JGI-PGF)"/>
            <person name="Walter F."/>
            <person name="Albersmeier A."/>
            <person name="Kalinowski J."/>
            <person name="Ruckert C."/>
        </authorList>
    </citation>
    <scope>NUCLEOTIDE SEQUENCE</scope>
    <source>
        <strain evidence="8">KCTC 42651</strain>
    </source>
</reference>
<evidence type="ECO:0000256" key="2">
    <source>
        <dbReference type="ARBA" id="ARBA00029447"/>
    </source>
</evidence>
<dbReference type="GO" id="GO:0004888">
    <property type="term" value="F:transmembrane signaling receptor activity"/>
    <property type="evidence" value="ECO:0007669"/>
    <property type="project" value="InterPro"/>
</dbReference>
<evidence type="ECO:0000259" key="6">
    <source>
        <dbReference type="PROSITE" id="PS50111"/>
    </source>
</evidence>
<evidence type="ECO:0000256" key="4">
    <source>
        <dbReference type="SAM" id="Coils"/>
    </source>
</evidence>
<dbReference type="Gene3D" id="1.10.287.950">
    <property type="entry name" value="Methyl-accepting chemotaxis protein"/>
    <property type="match status" value="1"/>
</dbReference>
<name>A0A919CP47_9PROT</name>
<keyword evidence="5" id="KW-0472">Membrane</keyword>
<dbReference type="SUPFAM" id="SSF58104">
    <property type="entry name" value="Methyl-accepting chemotaxis protein (MCP) signaling domain"/>
    <property type="match status" value="1"/>
</dbReference>
<evidence type="ECO:0000313" key="9">
    <source>
        <dbReference type="Proteomes" id="UP000630353"/>
    </source>
</evidence>
<dbReference type="AlphaFoldDB" id="A0A919CP47"/>
<dbReference type="PRINTS" id="PR00260">
    <property type="entry name" value="CHEMTRNSDUCR"/>
</dbReference>
<dbReference type="PROSITE" id="PS50111">
    <property type="entry name" value="CHEMOTAXIS_TRANSDUC_2"/>
    <property type="match status" value="1"/>
</dbReference>
<keyword evidence="4" id="KW-0175">Coiled coil</keyword>
<keyword evidence="1 3" id="KW-0807">Transducer</keyword>
<dbReference type="RefSeq" id="WP_189988223.1">
    <property type="nucleotide sequence ID" value="NZ_BMZS01000003.1"/>
</dbReference>
<reference evidence="8" key="2">
    <citation type="submission" date="2020-09" db="EMBL/GenBank/DDBJ databases">
        <authorList>
            <person name="Sun Q."/>
            <person name="Kim S."/>
        </authorList>
    </citation>
    <scope>NUCLEOTIDE SEQUENCE</scope>
    <source>
        <strain evidence="8">KCTC 42651</strain>
    </source>
</reference>
<evidence type="ECO:0000256" key="1">
    <source>
        <dbReference type="ARBA" id="ARBA00023224"/>
    </source>
</evidence>
<dbReference type="SMART" id="SM00283">
    <property type="entry name" value="MA"/>
    <property type="match status" value="1"/>
</dbReference>
<dbReference type="Gene3D" id="6.10.340.10">
    <property type="match status" value="1"/>
</dbReference>
<organism evidence="8 9">
    <name type="scientific">Thalassobaculum fulvum</name>
    <dbReference type="NCBI Taxonomy" id="1633335"/>
    <lineage>
        <taxon>Bacteria</taxon>
        <taxon>Pseudomonadati</taxon>
        <taxon>Pseudomonadota</taxon>
        <taxon>Alphaproteobacteria</taxon>
        <taxon>Rhodospirillales</taxon>
        <taxon>Thalassobaculaceae</taxon>
        <taxon>Thalassobaculum</taxon>
    </lineage>
</organism>
<protein>
    <submittedName>
        <fullName evidence="8">Methyl-accepting chemotaxis protein</fullName>
    </submittedName>
</protein>
<evidence type="ECO:0000313" key="8">
    <source>
        <dbReference type="EMBL" id="GHD45645.1"/>
    </source>
</evidence>
<dbReference type="Pfam" id="PF00672">
    <property type="entry name" value="HAMP"/>
    <property type="match status" value="1"/>
</dbReference>
<keyword evidence="5" id="KW-1133">Transmembrane helix</keyword>
<sequence>MRESNGFWTIRNRMILVASAALLAIAALGGIQFVATEAVKSKTGRATELKEAVTVVSEARRKNIELLLAAMDSIIDKAEGSINPERQQVIQEAVGYIRDNLDHIVELGSQVQADTVAGALESDFEALASSIQVDLRQAIESNAGEAAFAKIDDVIDGAGERFSESLAVIETRANALMEEQLSAAETSVDRSLLAAILASLVAAAILLPLVVFVTRGILRGLSGLTATMIRLAQGDLAVEVPFTANRDELGTMAGTVQVFKENAGEIERLRTERENQERAAAEERRAAMLALSAEFESSVKSVVDAVSATAQEMSGTSERAMIATQEAVHEAEEVAVNSRETNAAVQAVATAAEELSSSIAEINRRVSESAQITREASDTARSTNEQVRGLAEAAERIGDVVALIQSIAEQTNLLALNATIEAARAGDAGKGFSVVASEVKSLATQTAKATEDIAGQIAAIQSATGAAVTAIARITETTEQIDGITAAVAASVEQQGAATQEISHSAQQAARTVEQTAETIQKVSQRSTETGRSVGDVSQAAARLDNEFVALRSQVETFIERIRAA</sequence>
<comment type="caution">
    <text evidence="8">The sequence shown here is derived from an EMBL/GenBank/DDBJ whole genome shotgun (WGS) entry which is preliminary data.</text>
</comment>
<dbReference type="EMBL" id="BMZS01000003">
    <property type="protein sequence ID" value="GHD45645.1"/>
    <property type="molecule type" value="Genomic_DNA"/>
</dbReference>
<feature type="domain" description="HAMP" evidence="7">
    <location>
        <begin position="215"/>
        <end position="268"/>
    </location>
</feature>
<dbReference type="Proteomes" id="UP000630353">
    <property type="component" value="Unassembled WGS sequence"/>
</dbReference>
<feature type="transmembrane region" description="Helical" evidence="5">
    <location>
        <begin position="192"/>
        <end position="213"/>
    </location>
</feature>
<evidence type="ECO:0000259" key="7">
    <source>
        <dbReference type="PROSITE" id="PS50885"/>
    </source>
</evidence>